<evidence type="ECO:0000256" key="2">
    <source>
        <dbReference type="ARBA" id="ARBA00004123"/>
    </source>
</evidence>
<evidence type="ECO:0000256" key="1">
    <source>
        <dbReference type="ARBA" id="ARBA00000900"/>
    </source>
</evidence>
<comment type="subcellular location">
    <subcellularLocation>
        <location evidence="3">Cytoplasm</location>
    </subcellularLocation>
    <subcellularLocation>
        <location evidence="2">Nucleus</location>
    </subcellularLocation>
</comment>
<evidence type="ECO:0000256" key="9">
    <source>
        <dbReference type="ARBA" id="ARBA00022786"/>
    </source>
</evidence>
<feature type="region of interest" description="Disordered" evidence="11">
    <location>
        <begin position="33"/>
        <end position="109"/>
    </location>
</feature>
<dbReference type="AlphaFoldDB" id="A0AAD5TNB3"/>
<dbReference type="SMART" id="SM00504">
    <property type="entry name" value="Ubox"/>
    <property type="match status" value="1"/>
</dbReference>
<dbReference type="Pfam" id="PF04564">
    <property type="entry name" value="U-box"/>
    <property type="match status" value="1"/>
</dbReference>
<feature type="compositionally biased region" description="Basic and acidic residues" evidence="11">
    <location>
        <begin position="1123"/>
        <end position="1133"/>
    </location>
</feature>
<evidence type="ECO:0000256" key="6">
    <source>
        <dbReference type="ARBA" id="ARBA00012483"/>
    </source>
</evidence>
<organism evidence="13 14">
    <name type="scientific">Geranomyces variabilis</name>
    <dbReference type="NCBI Taxonomy" id="109894"/>
    <lineage>
        <taxon>Eukaryota</taxon>
        <taxon>Fungi</taxon>
        <taxon>Fungi incertae sedis</taxon>
        <taxon>Chytridiomycota</taxon>
        <taxon>Chytridiomycota incertae sedis</taxon>
        <taxon>Chytridiomycetes</taxon>
        <taxon>Spizellomycetales</taxon>
        <taxon>Powellomycetaceae</taxon>
        <taxon>Geranomyces</taxon>
    </lineage>
</organism>
<protein>
    <recommendedName>
        <fullName evidence="6">RING-type E3 ubiquitin transferase</fullName>
        <ecNumber evidence="6">2.3.2.27</ecNumber>
    </recommendedName>
</protein>
<comment type="pathway">
    <text evidence="4">Protein modification; protein ubiquitination.</text>
</comment>
<evidence type="ECO:0000256" key="4">
    <source>
        <dbReference type="ARBA" id="ARBA00004906"/>
    </source>
</evidence>
<comment type="catalytic activity">
    <reaction evidence="1">
        <text>S-ubiquitinyl-[E2 ubiquitin-conjugating enzyme]-L-cysteine + [acceptor protein]-L-lysine = [E2 ubiquitin-conjugating enzyme]-L-cysteine + N(6)-ubiquitinyl-[acceptor protein]-L-lysine.</text>
        <dbReference type="EC" id="2.3.2.27"/>
    </reaction>
</comment>
<accession>A0AAD5TNB3</accession>
<evidence type="ECO:0000259" key="12">
    <source>
        <dbReference type="PROSITE" id="PS51698"/>
    </source>
</evidence>
<dbReference type="InterPro" id="IPR019474">
    <property type="entry name" value="Ub_conjug_fac_E4_core"/>
</dbReference>
<dbReference type="GO" id="GO:0034450">
    <property type="term" value="F:ubiquitin-ubiquitin ligase activity"/>
    <property type="evidence" value="ECO:0007669"/>
    <property type="project" value="InterPro"/>
</dbReference>
<dbReference type="EMBL" id="JADGJQ010000020">
    <property type="protein sequence ID" value="KAJ3179662.1"/>
    <property type="molecule type" value="Genomic_DNA"/>
</dbReference>
<evidence type="ECO:0000256" key="11">
    <source>
        <dbReference type="SAM" id="MobiDB-lite"/>
    </source>
</evidence>
<keyword evidence="10" id="KW-0539">Nucleus</keyword>
<dbReference type="EC" id="2.3.2.27" evidence="6"/>
<dbReference type="Pfam" id="PF10408">
    <property type="entry name" value="Ufd2P_core"/>
    <property type="match status" value="1"/>
</dbReference>
<evidence type="ECO:0000256" key="5">
    <source>
        <dbReference type="ARBA" id="ARBA00007434"/>
    </source>
</evidence>
<dbReference type="FunFam" id="3.30.40.10:FF:000055">
    <property type="entry name" value="Ubiquitin conjugation factor e4 a"/>
    <property type="match status" value="1"/>
</dbReference>
<evidence type="ECO:0000256" key="3">
    <source>
        <dbReference type="ARBA" id="ARBA00004496"/>
    </source>
</evidence>
<dbReference type="InterPro" id="IPR013083">
    <property type="entry name" value="Znf_RING/FYVE/PHD"/>
</dbReference>
<keyword evidence="7" id="KW-0963">Cytoplasm</keyword>
<dbReference type="PANTHER" id="PTHR13931">
    <property type="entry name" value="UBIQUITINATION FACTOR E4"/>
    <property type="match status" value="1"/>
</dbReference>
<sequence>MQRATTCGMEMVAAVVKDIAMDEDGERIRQKRLAKLSSSVSVEGSTGGGSAAASPTSPAPTPTAPSPAASTPRKIVEPAAKHAAQAASPKPSPKPSPSASHVRLAQRFSSQSDAEWEGEAFQHVFQCCFDAQTAERKGLTYLAEVHSEMEAEGLPLLITAGQIERALYARLSLESNASPAATPLFDYLLDAWKRCNDVRSKTLMTVNKAGGGPELNELVQRRLATLQTAQDLIMNYCGLVIHPDMSSSFPQSNSVLEEGPSCIARKLLQANVDEAENAMPRKFLENFVNRFNQDGLPEYLEYIARSLSAHMRLQNIMKDYNTPLRVLQLLISFQPIAATLPSLLIWNPSAAPKTIELLSFLGPFFSRVSSFPDADPTVAEHHFGSGNAFAEGTNRMSDGFLIGTRNAGNVKAAMTSMRGLMEKTQSRLHDIILSIIKASPAAREGVLQYFSTAANINRKRGRMQVDPREVSSDGFMYNLMQIALRLADPVMDLKYSKLHLIDPDYFNYSSRVDIADDTRINADKEHYEQYMSEWKTRNPNPPAAHFVADVFFLTLALHHYGLISIIRTSGQQSKHIEELRKHVGKLKAERDSGAWPPQARVVNETMLKRFEVEYDKRISYKLATDTALRNWGDLQHSMKFYDLVMMWLLRCTVLDQPSVHHPAAKAGDTVDWGRVARGDTQGLPLSNLPPTPPMAFATLPEWIVEDICDFYIFVVRNEMPMLEGTARDALLTFTMTFLANPQYIRNPHLKSKFVEILFTFTWPMWRSASGQNSGSLDGVFCTHPMAKQLLVSNLMKFYVDAEHTGAHSQFYDKFSIRYNISQVLKSVWSDRGHQMQVVLLSQNTDFFVGFAALLIYDTTYLLDEALDKLKKIQQLQTELAEPLPPNSSQEDQERREEKVATLKQLEGGANSYMSLGNETVHMLQYMTHNQAIVQGFMEREIINKLANMLNYVLAAMVGPKCTDLKVKNPEKYRFDPKRLLNELAEIFINLSRRDEFVVAVAKDQRSYKKDHFVRAKGILIKNMLKNEYDMQPLDEFVSKVESSIRSTMAEEELLGDVPPDFEDPIMATLMEDPVILPSSGTSIDRSTIKELLLSDPHDPFNRQPLKIEDVVPNEDLRLRIEEWKRSKLQKQDSNDAATPMDMS</sequence>
<keyword evidence="14" id="KW-1185">Reference proteome</keyword>
<dbReference type="GO" id="GO:0005634">
    <property type="term" value="C:nucleus"/>
    <property type="evidence" value="ECO:0007669"/>
    <property type="project" value="UniProtKB-SubCell"/>
</dbReference>
<dbReference type="GO" id="GO:0006511">
    <property type="term" value="P:ubiquitin-dependent protein catabolic process"/>
    <property type="evidence" value="ECO:0007669"/>
    <property type="project" value="InterPro"/>
</dbReference>
<dbReference type="Proteomes" id="UP001212152">
    <property type="component" value="Unassembled WGS sequence"/>
</dbReference>
<evidence type="ECO:0000256" key="8">
    <source>
        <dbReference type="ARBA" id="ARBA00022679"/>
    </source>
</evidence>
<reference evidence="13" key="1">
    <citation type="submission" date="2020-05" db="EMBL/GenBank/DDBJ databases">
        <title>Phylogenomic resolution of chytrid fungi.</title>
        <authorList>
            <person name="Stajich J.E."/>
            <person name="Amses K."/>
            <person name="Simmons R."/>
            <person name="Seto K."/>
            <person name="Myers J."/>
            <person name="Bonds A."/>
            <person name="Quandt C.A."/>
            <person name="Barry K."/>
            <person name="Liu P."/>
            <person name="Grigoriev I."/>
            <person name="Longcore J.E."/>
            <person name="James T.Y."/>
        </authorList>
    </citation>
    <scope>NUCLEOTIDE SEQUENCE</scope>
    <source>
        <strain evidence="13">JEL0379</strain>
    </source>
</reference>
<comment type="caution">
    <text evidence="13">The sequence shown here is derived from an EMBL/GenBank/DDBJ whole genome shotgun (WGS) entry which is preliminary data.</text>
</comment>
<proteinExistence type="inferred from homology"/>
<dbReference type="PANTHER" id="PTHR13931:SF2">
    <property type="entry name" value="UBIQUITIN CONJUGATION FACTOR E4 B"/>
    <property type="match status" value="1"/>
</dbReference>
<dbReference type="GO" id="GO:0000151">
    <property type="term" value="C:ubiquitin ligase complex"/>
    <property type="evidence" value="ECO:0007669"/>
    <property type="project" value="InterPro"/>
</dbReference>
<dbReference type="InterPro" id="IPR045132">
    <property type="entry name" value="UBE4"/>
</dbReference>
<dbReference type="GO" id="GO:0005737">
    <property type="term" value="C:cytoplasm"/>
    <property type="evidence" value="ECO:0007669"/>
    <property type="project" value="UniProtKB-SubCell"/>
</dbReference>
<feature type="region of interest" description="Disordered" evidence="11">
    <location>
        <begin position="1123"/>
        <end position="1143"/>
    </location>
</feature>
<dbReference type="SUPFAM" id="SSF57850">
    <property type="entry name" value="RING/U-box"/>
    <property type="match status" value="1"/>
</dbReference>
<evidence type="ECO:0000256" key="7">
    <source>
        <dbReference type="ARBA" id="ARBA00022490"/>
    </source>
</evidence>
<evidence type="ECO:0000256" key="10">
    <source>
        <dbReference type="ARBA" id="ARBA00023242"/>
    </source>
</evidence>
<dbReference type="Gene3D" id="3.30.40.10">
    <property type="entry name" value="Zinc/RING finger domain, C3HC4 (zinc finger)"/>
    <property type="match status" value="1"/>
</dbReference>
<feature type="domain" description="U-box" evidence="12">
    <location>
        <begin position="1056"/>
        <end position="1130"/>
    </location>
</feature>
<dbReference type="GO" id="GO:0000209">
    <property type="term" value="P:protein polyubiquitination"/>
    <property type="evidence" value="ECO:0007669"/>
    <property type="project" value="TreeGrafter"/>
</dbReference>
<dbReference type="PROSITE" id="PS51698">
    <property type="entry name" value="U_BOX"/>
    <property type="match status" value="1"/>
</dbReference>
<evidence type="ECO:0000313" key="13">
    <source>
        <dbReference type="EMBL" id="KAJ3179662.1"/>
    </source>
</evidence>
<dbReference type="InterPro" id="IPR003613">
    <property type="entry name" value="Ubox_domain"/>
</dbReference>
<evidence type="ECO:0000313" key="14">
    <source>
        <dbReference type="Proteomes" id="UP001212152"/>
    </source>
</evidence>
<name>A0AAD5TNB3_9FUNG</name>
<keyword evidence="8" id="KW-0808">Transferase</keyword>
<keyword evidence="9" id="KW-0833">Ubl conjugation pathway</keyword>
<gene>
    <name evidence="13" type="ORF">HDU87_002868</name>
</gene>
<comment type="similarity">
    <text evidence="5">Belongs to the ubiquitin conjugation factor E4 family.</text>
</comment>
<dbReference type="GO" id="GO:0036503">
    <property type="term" value="P:ERAD pathway"/>
    <property type="evidence" value="ECO:0007669"/>
    <property type="project" value="InterPro"/>
</dbReference>